<evidence type="ECO:0000256" key="6">
    <source>
        <dbReference type="ARBA" id="ARBA00022989"/>
    </source>
</evidence>
<comment type="subunit">
    <text evidence="11">The complex is composed of two ATP-binding proteins (NikD and NikE), two transmembrane proteins (NikB and NikC) and a solute-binding protein (NikA).</text>
</comment>
<reference evidence="15 16" key="1">
    <citation type="submission" date="2021-03" db="EMBL/GenBank/DDBJ databases">
        <title>Enterococcal diversity collection.</title>
        <authorList>
            <person name="Gilmore M.S."/>
            <person name="Schwartzman J."/>
            <person name="Van Tyne D."/>
            <person name="Martin M."/>
            <person name="Earl A.M."/>
            <person name="Manson A.L."/>
            <person name="Straub T."/>
            <person name="Salamzade R."/>
            <person name="Saavedra J."/>
            <person name="Lebreton F."/>
            <person name="Prichula J."/>
            <person name="Schaufler K."/>
            <person name="Gaca A."/>
            <person name="Sgardioli B."/>
            <person name="Wagenaar J."/>
            <person name="Strong T."/>
        </authorList>
    </citation>
    <scope>NUCLEOTIDE SEQUENCE [LARGE SCALE GENOMIC DNA]</scope>
    <source>
        <strain evidence="15 16">669A</strain>
    </source>
</reference>
<keyword evidence="7" id="KW-0406">Ion transport</keyword>
<dbReference type="PROSITE" id="PS50928">
    <property type="entry name" value="ABC_TM1"/>
    <property type="match status" value="1"/>
</dbReference>
<evidence type="ECO:0000256" key="4">
    <source>
        <dbReference type="ARBA" id="ARBA00022596"/>
    </source>
</evidence>
<keyword evidence="2 13" id="KW-0813">Transport</keyword>
<feature type="domain" description="ABC transmembrane type-1" evidence="14">
    <location>
        <begin position="99"/>
        <end position="297"/>
    </location>
</feature>
<keyword evidence="16" id="KW-1185">Reference proteome</keyword>
<dbReference type="InterPro" id="IPR000515">
    <property type="entry name" value="MetI-like"/>
</dbReference>
<keyword evidence="9 13" id="KW-0472">Membrane</keyword>
<evidence type="ECO:0000256" key="8">
    <source>
        <dbReference type="ARBA" id="ARBA00023112"/>
    </source>
</evidence>
<evidence type="ECO:0000256" key="5">
    <source>
        <dbReference type="ARBA" id="ARBA00022692"/>
    </source>
</evidence>
<evidence type="ECO:0000256" key="10">
    <source>
        <dbReference type="ARBA" id="ARBA00024202"/>
    </source>
</evidence>
<dbReference type="PANTHER" id="PTHR43163:SF6">
    <property type="entry name" value="DIPEPTIDE TRANSPORT SYSTEM PERMEASE PROTEIN DPPB-RELATED"/>
    <property type="match status" value="1"/>
</dbReference>
<organism evidence="15 16">
    <name type="scientific">Candidatus Enterococcus moelleringii</name>
    <dbReference type="NCBI Taxonomy" id="2815325"/>
    <lineage>
        <taxon>Bacteria</taxon>
        <taxon>Bacillati</taxon>
        <taxon>Bacillota</taxon>
        <taxon>Bacilli</taxon>
        <taxon>Lactobacillales</taxon>
        <taxon>Enterococcaceae</taxon>
        <taxon>Enterococcus</taxon>
    </lineage>
</organism>
<keyword evidence="4" id="KW-0533">Nickel</keyword>
<feature type="transmembrane region" description="Helical" evidence="13">
    <location>
        <begin position="165"/>
        <end position="188"/>
    </location>
</feature>
<dbReference type="NCBIfam" id="NF045470">
    <property type="entry name" value="Opp2B"/>
    <property type="match status" value="1"/>
</dbReference>
<keyword evidence="6 13" id="KW-1133">Transmembrane helix</keyword>
<evidence type="ECO:0000256" key="2">
    <source>
        <dbReference type="ARBA" id="ARBA00022448"/>
    </source>
</evidence>
<keyword evidence="8" id="KW-0921">Nickel transport</keyword>
<proteinExistence type="inferred from homology"/>
<accession>A0ABS3LEE7</accession>
<evidence type="ECO:0000313" key="15">
    <source>
        <dbReference type="EMBL" id="MBO1308021.1"/>
    </source>
</evidence>
<comment type="similarity">
    <text evidence="10">Belongs to the binding-protein-dependent transport system permease family. OppBC subfamily.</text>
</comment>
<dbReference type="InterPro" id="IPR050045">
    <property type="entry name" value="Opp2B"/>
</dbReference>
<evidence type="ECO:0000256" key="1">
    <source>
        <dbReference type="ARBA" id="ARBA00004651"/>
    </source>
</evidence>
<name>A0ABS3LEE7_9ENTE</name>
<dbReference type="EMBL" id="JAFREM010000029">
    <property type="protein sequence ID" value="MBO1308021.1"/>
    <property type="molecule type" value="Genomic_DNA"/>
</dbReference>
<evidence type="ECO:0000259" key="14">
    <source>
        <dbReference type="PROSITE" id="PS50928"/>
    </source>
</evidence>
<feature type="transmembrane region" description="Helical" evidence="13">
    <location>
        <begin position="139"/>
        <end position="159"/>
    </location>
</feature>
<dbReference type="PANTHER" id="PTHR43163">
    <property type="entry name" value="DIPEPTIDE TRANSPORT SYSTEM PERMEASE PROTEIN DPPB-RELATED"/>
    <property type="match status" value="1"/>
</dbReference>
<dbReference type="SUPFAM" id="SSF161098">
    <property type="entry name" value="MetI-like"/>
    <property type="match status" value="1"/>
</dbReference>
<evidence type="ECO:0000313" key="16">
    <source>
        <dbReference type="Proteomes" id="UP000664601"/>
    </source>
</evidence>
<keyword evidence="3" id="KW-1003">Cell membrane</keyword>
<evidence type="ECO:0000256" key="7">
    <source>
        <dbReference type="ARBA" id="ARBA00023065"/>
    </source>
</evidence>
<protein>
    <recommendedName>
        <fullName evidence="12">Nickel import system permease protein NikB</fullName>
    </recommendedName>
</protein>
<keyword evidence="5 13" id="KW-0812">Transmembrane</keyword>
<dbReference type="Gene3D" id="1.10.3720.10">
    <property type="entry name" value="MetI-like"/>
    <property type="match status" value="1"/>
</dbReference>
<dbReference type="InterPro" id="IPR045621">
    <property type="entry name" value="BPD_transp_1_N"/>
</dbReference>
<dbReference type="RefSeq" id="WP_207675011.1">
    <property type="nucleotide sequence ID" value="NZ_JAFREM010000029.1"/>
</dbReference>
<comment type="subcellular location">
    <subcellularLocation>
        <location evidence="1 13">Cell membrane</location>
        <topology evidence="1 13">Multi-pass membrane protein</topology>
    </subcellularLocation>
</comment>
<dbReference type="CDD" id="cd06261">
    <property type="entry name" value="TM_PBP2"/>
    <property type="match status" value="1"/>
</dbReference>
<evidence type="ECO:0000256" key="13">
    <source>
        <dbReference type="RuleBase" id="RU363032"/>
    </source>
</evidence>
<dbReference type="Pfam" id="PF00528">
    <property type="entry name" value="BPD_transp_1"/>
    <property type="match status" value="1"/>
</dbReference>
<evidence type="ECO:0000256" key="12">
    <source>
        <dbReference type="ARBA" id="ARBA00044774"/>
    </source>
</evidence>
<feature type="transmembrane region" description="Helical" evidence="13">
    <location>
        <begin position="103"/>
        <end position="127"/>
    </location>
</feature>
<sequence>MTIQKSNHRIIQLFIVLFGISFLTFLLVYLSPGDPAEIMLTECGHIPTPELLAQARHDLGLDRPFLTQYGSWLKGVVTGDMGMSYSFKMPVFQKLIQCLLPTLALALLSLAIMLVVSLPLGFLSAVFHNKWMDYVVRGFSFIGISVPSFWIGLVLLRVFGVNLGWVSVSGGSADLRSIILPAVTLALAMSAKYTRQVRITVLEELNKEYVTGARMRGIPERKILMQHVMPNVLLPLVTILGLSFGSLLGGTAVVEIIYNWPGLGNMAVRAIACRDFPLIQGYVLMISLFYMLINLLVDFSYPLIDPRLKQDKKMKVKTSEVKKDGKAYVIEKE</sequence>
<feature type="transmembrane region" description="Helical" evidence="13">
    <location>
        <begin position="232"/>
        <end position="258"/>
    </location>
</feature>
<dbReference type="Pfam" id="PF19300">
    <property type="entry name" value="BPD_transp_1_N"/>
    <property type="match status" value="1"/>
</dbReference>
<dbReference type="InterPro" id="IPR035906">
    <property type="entry name" value="MetI-like_sf"/>
</dbReference>
<comment type="caution">
    <text evidence="15">The sequence shown here is derived from an EMBL/GenBank/DDBJ whole genome shotgun (WGS) entry which is preliminary data.</text>
</comment>
<feature type="transmembrane region" description="Helical" evidence="13">
    <location>
        <begin position="278"/>
        <end position="304"/>
    </location>
</feature>
<feature type="transmembrane region" description="Helical" evidence="13">
    <location>
        <begin position="12"/>
        <end position="30"/>
    </location>
</feature>
<evidence type="ECO:0000256" key="9">
    <source>
        <dbReference type="ARBA" id="ARBA00023136"/>
    </source>
</evidence>
<evidence type="ECO:0000256" key="3">
    <source>
        <dbReference type="ARBA" id="ARBA00022475"/>
    </source>
</evidence>
<evidence type="ECO:0000256" key="11">
    <source>
        <dbReference type="ARBA" id="ARBA00038669"/>
    </source>
</evidence>
<dbReference type="Proteomes" id="UP000664601">
    <property type="component" value="Unassembled WGS sequence"/>
</dbReference>
<gene>
    <name evidence="15" type="ORF">JZO70_17735</name>
</gene>